<organism evidence="1 2">
    <name type="scientific">Ancylostoma ceylanicum</name>
    <dbReference type="NCBI Taxonomy" id="53326"/>
    <lineage>
        <taxon>Eukaryota</taxon>
        <taxon>Metazoa</taxon>
        <taxon>Ecdysozoa</taxon>
        <taxon>Nematoda</taxon>
        <taxon>Chromadorea</taxon>
        <taxon>Rhabditida</taxon>
        <taxon>Rhabditina</taxon>
        <taxon>Rhabditomorpha</taxon>
        <taxon>Strongyloidea</taxon>
        <taxon>Ancylostomatidae</taxon>
        <taxon>Ancylostomatinae</taxon>
        <taxon>Ancylostoma</taxon>
    </lineage>
</organism>
<name>A0A016RZG8_9BILA</name>
<evidence type="ECO:0000313" key="2">
    <source>
        <dbReference type="Proteomes" id="UP000024635"/>
    </source>
</evidence>
<dbReference type="Proteomes" id="UP000024635">
    <property type="component" value="Unassembled WGS sequence"/>
</dbReference>
<dbReference type="AlphaFoldDB" id="A0A016RZG8"/>
<keyword evidence="2" id="KW-1185">Reference proteome</keyword>
<gene>
    <name evidence="1" type="primary">Acey_s0334.g2826</name>
    <name evidence="1" type="ORF">Y032_0334g2826</name>
</gene>
<reference evidence="2" key="1">
    <citation type="journal article" date="2015" name="Nat. Genet.">
        <title>The genome and transcriptome of the zoonotic hookworm Ancylostoma ceylanicum identify infection-specific gene families.</title>
        <authorList>
            <person name="Schwarz E.M."/>
            <person name="Hu Y."/>
            <person name="Antoshechkin I."/>
            <person name="Miller M.M."/>
            <person name="Sternberg P.W."/>
            <person name="Aroian R.V."/>
        </authorList>
    </citation>
    <scope>NUCLEOTIDE SEQUENCE</scope>
    <source>
        <strain evidence="2">HY135</strain>
    </source>
</reference>
<accession>A0A016RZG8</accession>
<sequence>MMKNKGQSHRSRIAVARACGFATAALSFHSEFPAALTGLRKKSIANGCVRLIVASGMNCPLPTVLHRIDTDDDWTSN</sequence>
<comment type="caution">
    <text evidence="1">The sequence shown here is derived from an EMBL/GenBank/DDBJ whole genome shotgun (WGS) entry which is preliminary data.</text>
</comment>
<evidence type="ECO:0000313" key="1">
    <source>
        <dbReference type="EMBL" id="EYB83472.1"/>
    </source>
</evidence>
<dbReference type="EMBL" id="JARK01001670">
    <property type="protein sequence ID" value="EYB83472.1"/>
    <property type="molecule type" value="Genomic_DNA"/>
</dbReference>
<protein>
    <submittedName>
        <fullName evidence="1">Uncharacterized protein</fullName>
    </submittedName>
</protein>
<proteinExistence type="predicted"/>